<dbReference type="WBParaSite" id="nRc.2.0.1.t43022-RA">
    <property type="protein sequence ID" value="nRc.2.0.1.t43022-RA"/>
    <property type="gene ID" value="nRc.2.0.1.g43022"/>
</dbReference>
<protein>
    <submittedName>
        <fullName evidence="2">Uncharacterized protein</fullName>
    </submittedName>
</protein>
<keyword evidence="1" id="KW-1185">Reference proteome</keyword>
<sequence length="343" mass="39832">MVILAFGAARAYSKGFIPGPDFAKSLAGFSGKHRKWLFFAQNAILTASHDYDRFYVLFMAKTTLNRRLTGRLLYFHLNENAPLLTDHFSKNDINILYHHLKLADTELDEATFLQWIRHIENNVLYIQMKRAEFGSTFNQRSNDRNFVVDATFYRAINLFRQDRQDATLWRQLKTTDLIKNGKYKQFFRMSKPIYNALFMAFMQNSNPVPNDKQKKFPLSKEHFLWFVYGALQYNVKKIFPIKITPIYAASDLEKLAVLEYDQTMWVTDSPPIIFGAYRSKDEVSHIETSTSSILPIDFLSNSESAIVNAIFFGSTNDINSAQFFKRRAKIGTKNGLIQFLNQI</sequence>
<dbReference type="AlphaFoldDB" id="A0A915KVR3"/>
<dbReference type="Proteomes" id="UP000887565">
    <property type="component" value="Unplaced"/>
</dbReference>
<accession>A0A915KVR3</accession>
<proteinExistence type="predicted"/>
<organism evidence="1 2">
    <name type="scientific">Romanomermis culicivorax</name>
    <name type="common">Nematode worm</name>
    <dbReference type="NCBI Taxonomy" id="13658"/>
    <lineage>
        <taxon>Eukaryota</taxon>
        <taxon>Metazoa</taxon>
        <taxon>Ecdysozoa</taxon>
        <taxon>Nematoda</taxon>
        <taxon>Enoplea</taxon>
        <taxon>Dorylaimia</taxon>
        <taxon>Mermithida</taxon>
        <taxon>Mermithoidea</taxon>
        <taxon>Mermithidae</taxon>
        <taxon>Romanomermis</taxon>
    </lineage>
</organism>
<name>A0A915KVR3_ROMCU</name>
<reference evidence="2" key="1">
    <citation type="submission" date="2022-11" db="UniProtKB">
        <authorList>
            <consortium name="WormBaseParasite"/>
        </authorList>
    </citation>
    <scope>IDENTIFICATION</scope>
</reference>
<evidence type="ECO:0000313" key="1">
    <source>
        <dbReference type="Proteomes" id="UP000887565"/>
    </source>
</evidence>
<evidence type="ECO:0000313" key="2">
    <source>
        <dbReference type="WBParaSite" id="nRc.2.0.1.t43022-RA"/>
    </source>
</evidence>